<accession>A0ABD3A2D9</accession>
<dbReference type="EMBL" id="JBJUIK010000006">
    <property type="protein sequence ID" value="KAL3524700.1"/>
    <property type="molecule type" value="Genomic_DNA"/>
</dbReference>
<evidence type="ECO:0000313" key="2">
    <source>
        <dbReference type="Proteomes" id="UP001630127"/>
    </source>
</evidence>
<dbReference type="Proteomes" id="UP001630127">
    <property type="component" value="Unassembled WGS sequence"/>
</dbReference>
<gene>
    <name evidence="1" type="ORF">ACH5RR_013072</name>
</gene>
<sequence>MIGEPLKLDIATASLSRPKIDQFCMEIDILKPMLKHFGLGNRTMANGNILTTKMFPNIVLPTANWDRTQKIAYGISRRWIKQALNEMTPPATLAETLFTGLDGCSGNKTLNDTSIMPEHSHIQNALTIQPLHEKEICLQPLHGDEVCNRLMDGIRADQNPMLLKQQ</sequence>
<name>A0ABD3A2D9_9GENT</name>
<evidence type="ECO:0000313" key="1">
    <source>
        <dbReference type="EMBL" id="KAL3524700.1"/>
    </source>
</evidence>
<protein>
    <submittedName>
        <fullName evidence="1">Uncharacterized protein</fullName>
    </submittedName>
</protein>
<organism evidence="1 2">
    <name type="scientific">Cinchona calisaya</name>
    <dbReference type="NCBI Taxonomy" id="153742"/>
    <lineage>
        <taxon>Eukaryota</taxon>
        <taxon>Viridiplantae</taxon>
        <taxon>Streptophyta</taxon>
        <taxon>Embryophyta</taxon>
        <taxon>Tracheophyta</taxon>
        <taxon>Spermatophyta</taxon>
        <taxon>Magnoliopsida</taxon>
        <taxon>eudicotyledons</taxon>
        <taxon>Gunneridae</taxon>
        <taxon>Pentapetalae</taxon>
        <taxon>asterids</taxon>
        <taxon>lamiids</taxon>
        <taxon>Gentianales</taxon>
        <taxon>Rubiaceae</taxon>
        <taxon>Cinchonoideae</taxon>
        <taxon>Cinchoneae</taxon>
        <taxon>Cinchona</taxon>
    </lineage>
</organism>
<reference evidence="1 2" key="1">
    <citation type="submission" date="2024-11" db="EMBL/GenBank/DDBJ databases">
        <title>A near-complete genome assembly of Cinchona calisaya.</title>
        <authorList>
            <person name="Lian D.C."/>
            <person name="Zhao X.W."/>
            <person name="Wei L."/>
        </authorList>
    </citation>
    <scope>NUCLEOTIDE SEQUENCE [LARGE SCALE GENOMIC DNA]</scope>
    <source>
        <tissue evidence="1">Nenye</tissue>
    </source>
</reference>
<comment type="caution">
    <text evidence="1">The sequence shown here is derived from an EMBL/GenBank/DDBJ whole genome shotgun (WGS) entry which is preliminary data.</text>
</comment>
<dbReference type="AlphaFoldDB" id="A0ABD3A2D9"/>
<keyword evidence="2" id="KW-1185">Reference proteome</keyword>
<proteinExistence type="predicted"/>